<feature type="region of interest" description="Disordered" evidence="5">
    <location>
        <begin position="38"/>
        <end position="128"/>
    </location>
</feature>
<feature type="compositionally biased region" description="Basic residues" evidence="5">
    <location>
        <begin position="495"/>
        <end position="516"/>
    </location>
</feature>
<name>A0A1D1YG96_9ARAE</name>
<reference evidence="8" key="1">
    <citation type="submission" date="2015-07" db="EMBL/GenBank/DDBJ databases">
        <title>Transcriptome Assembly of Anthurium amnicola.</title>
        <authorList>
            <person name="Suzuki J."/>
        </authorList>
    </citation>
    <scope>NUCLEOTIDE SEQUENCE</scope>
</reference>
<protein>
    <recommendedName>
        <fullName evidence="4">Small ribosomal subunit protein uS15c</fullName>
    </recommendedName>
</protein>
<evidence type="ECO:0000256" key="3">
    <source>
        <dbReference type="ARBA" id="ARBA00023274"/>
    </source>
</evidence>
<dbReference type="PANTHER" id="PTHR47546">
    <property type="entry name" value="S15/NS1, RNA-BINDING PROTEIN"/>
    <property type="match status" value="1"/>
</dbReference>
<dbReference type="EMBL" id="GDJX01014283">
    <property type="protein sequence ID" value="JAT53653.1"/>
    <property type="molecule type" value="Transcribed_RNA"/>
</dbReference>
<dbReference type="PANTHER" id="PTHR47546:SF3">
    <property type="entry name" value="30S RIBOSOMAL PROTEIN S15, CHLOROPLASTIC"/>
    <property type="match status" value="1"/>
</dbReference>
<dbReference type="SUPFAM" id="SSF47060">
    <property type="entry name" value="S15/NS1 RNA-binding domain"/>
    <property type="match status" value="1"/>
</dbReference>
<comment type="similarity">
    <text evidence="1">Belongs to the universal ribosomal protein uS15 family.</text>
</comment>
<dbReference type="InterPro" id="IPR000589">
    <property type="entry name" value="Ribosomal_uS15"/>
</dbReference>
<dbReference type="InterPro" id="IPR005290">
    <property type="entry name" value="Ribosomal_uS15_bac-type"/>
</dbReference>
<evidence type="ECO:0000256" key="5">
    <source>
        <dbReference type="SAM" id="MobiDB-lite"/>
    </source>
</evidence>
<dbReference type="GO" id="GO:0005840">
    <property type="term" value="C:ribosome"/>
    <property type="evidence" value="ECO:0007669"/>
    <property type="project" value="UniProtKB-KW"/>
</dbReference>
<dbReference type="GO" id="GO:0003735">
    <property type="term" value="F:structural constituent of ribosome"/>
    <property type="evidence" value="ECO:0007669"/>
    <property type="project" value="InterPro"/>
</dbReference>
<evidence type="ECO:0000256" key="4">
    <source>
        <dbReference type="ARBA" id="ARBA00035250"/>
    </source>
</evidence>
<sequence length="522" mass="57781">PHPPPSHSPLLPSLLPSRPRVATVPAAMALRLRSKLTTLGSLQSPRLSSSFSSSSSSSPFPPPTPASSSGADAEGGDEDEGSPGPSYASLFSDIKAHLKQQPPSSPRRGVPLTPSDPPPLGSPTPAASLEEIRRNLSNFSLERKPPLSSAPPISFQDIYKRSVLDSPDVAAAGAPKRLSLESIRDSLRQLRESQPPSGLPGFRGRLSGGQGQGGPEHPLNLKSLEERLNLRSGETSATPRLGGAELLPDSIFGRELLLEKKREEGGKDSTLRKTEFLKMYSFEELGEKLRRLRPEEVIAGEKQKGWFSLEELNERLKKLRDLEKETEYRIGGLSFSDLRESLVALRDADNKKPSMSKFSILANLGGQLTSAYMLKPPKEHLVEKYFHPDHLSAAEKLKLELKKVRDEFKMSESDCGSTRVQVAQLTTRIRYLEPILYTKKKGRGLKGPDKHSIKGLIAMVKRRNKLLKYLRRTDWESYCMVLSKLGLRDIEKKEVKGKKGSKEKLRGKKGKGKYSKKANYEI</sequence>
<keyword evidence="2 8" id="KW-0689">Ribosomal protein</keyword>
<dbReference type="GO" id="GO:1990904">
    <property type="term" value="C:ribonucleoprotein complex"/>
    <property type="evidence" value="ECO:0007669"/>
    <property type="project" value="UniProtKB-KW"/>
</dbReference>
<evidence type="ECO:0000256" key="2">
    <source>
        <dbReference type="ARBA" id="ARBA00022980"/>
    </source>
</evidence>
<evidence type="ECO:0000313" key="8">
    <source>
        <dbReference type="EMBL" id="JAT53653.1"/>
    </source>
</evidence>
<evidence type="ECO:0000256" key="1">
    <source>
        <dbReference type="ARBA" id="ARBA00008434"/>
    </source>
</evidence>
<feature type="region of interest" description="Disordered" evidence="5">
    <location>
        <begin position="493"/>
        <end position="522"/>
    </location>
</feature>
<dbReference type="AlphaFoldDB" id="A0A1D1YG96"/>
<feature type="compositionally biased region" description="Low complexity" evidence="5">
    <location>
        <begin position="41"/>
        <end position="58"/>
    </location>
</feature>
<dbReference type="Pfam" id="PF00312">
    <property type="entry name" value="Ribosomal_S15"/>
    <property type="match status" value="1"/>
</dbReference>
<dbReference type="CDD" id="cd00353">
    <property type="entry name" value="Ribosomal_S15p_S13e"/>
    <property type="match status" value="1"/>
</dbReference>
<gene>
    <name evidence="8" type="primary">rpsO_0</name>
    <name evidence="6" type="synonym">rpsO_5</name>
    <name evidence="7" type="synonym">rpsO_6</name>
    <name evidence="8" type="ORF">g.112080</name>
    <name evidence="6" type="ORF">g.112084</name>
    <name evidence="7" type="ORF">g.112086</name>
</gene>
<evidence type="ECO:0000313" key="6">
    <source>
        <dbReference type="EMBL" id="JAT49557.1"/>
    </source>
</evidence>
<dbReference type="EMBL" id="GDJX01017648">
    <property type="protein sequence ID" value="JAT50288.1"/>
    <property type="molecule type" value="Transcribed_RNA"/>
</dbReference>
<dbReference type="Gene3D" id="1.10.287.10">
    <property type="entry name" value="S15/NS1, RNA-binding"/>
    <property type="match status" value="1"/>
</dbReference>
<evidence type="ECO:0000313" key="7">
    <source>
        <dbReference type="EMBL" id="JAT50288.1"/>
    </source>
</evidence>
<feature type="region of interest" description="Disordered" evidence="5">
    <location>
        <begin position="191"/>
        <end position="219"/>
    </location>
</feature>
<accession>A0A1D1YG96</accession>
<dbReference type="GO" id="GO:0006412">
    <property type="term" value="P:translation"/>
    <property type="evidence" value="ECO:0007669"/>
    <property type="project" value="InterPro"/>
</dbReference>
<feature type="non-terminal residue" evidence="8">
    <location>
        <position position="1"/>
    </location>
</feature>
<keyword evidence="3" id="KW-0687">Ribonucleoprotein</keyword>
<dbReference type="EMBL" id="GDJX01018379">
    <property type="protein sequence ID" value="JAT49557.1"/>
    <property type="molecule type" value="Transcribed_RNA"/>
</dbReference>
<dbReference type="GO" id="GO:0005737">
    <property type="term" value="C:cytoplasm"/>
    <property type="evidence" value="ECO:0007669"/>
    <property type="project" value="UniProtKB-ARBA"/>
</dbReference>
<dbReference type="SMART" id="SM01387">
    <property type="entry name" value="Ribosomal_S15"/>
    <property type="match status" value="1"/>
</dbReference>
<dbReference type="InterPro" id="IPR009068">
    <property type="entry name" value="uS15_NS1_RNA-bd_sf"/>
</dbReference>
<proteinExistence type="inferred from homology"/>
<organism evidence="8">
    <name type="scientific">Anthurium amnicola</name>
    <dbReference type="NCBI Taxonomy" id="1678845"/>
    <lineage>
        <taxon>Eukaryota</taxon>
        <taxon>Viridiplantae</taxon>
        <taxon>Streptophyta</taxon>
        <taxon>Embryophyta</taxon>
        <taxon>Tracheophyta</taxon>
        <taxon>Spermatophyta</taxon>
        <taxon>Magnoliopsida</taxon>
        <taxon>Liliopsida</taxon>
        <taxon>Araceae</taxon>
        <taxon>Pothoideae</taxon>
        <taxon>Potheae</taxon>
        <taxon>Anthurium</taxon>
    </lineage>
</organism>
<dbReference type="NCBIfam" id="TIGR00952">
    <property type="entry name" value="S15_bact"/>
    <property type="match status" value="1"/>
</dbReference>